<dbReference type="EMBL" id="KN818235">
    <property type="protein sequence ID" value="KIL66589.1"/>
    <property type="molecule type" value="Genomic_DNA"/>
</dbReference>
<feature type="non-terminal residue" evidence="2">
    <location>
        <position position="138"/>
    </location>
</feature>
<accession>A0A0C2TI14</accession>
<dbReference type="HOGENOM" id="CLU_1859924_0_0_1"/>
<reference evidence="2 3" key="1">
    <citation type="submission" date="2014-04" db="EMBL/GenBank/DDBJ databases">
        <title>Evolutionary Origins and Diversification of the Mycorrhizal Mutualists.</title>
        <authorList>
            <consortium name="DOE Joint Genome Institute"/>
            <consortium name="Mycorrhizal Genomics Consortium"/>
            <person name="Kohler A."/>
            <person name="Kuo A."/>
            <person name="Nagy L.G."/>
            <person name="Floudas D."/>
            <person name="Copeland A."/>
            <person name="Barry K.W."/>
            <person name="Cichocki N."/>
            <person name="Veneault-Fourrey C."/>
            <person name="LaButti K."/>
            <person name="Lindquist E.A."/>
            <person name="Lipzen A."/>
            <person name="Lundell T."/>
            <person name="Morin E."/>
            <person name="Murat C."/>
            <person name="Riley R."/>
            <person name="Ohm R."/>
            <person name="Sun H."/>
            <person name="Tunlid A."/>
            <person name="Henrissat B."/>
            <person name="Grigoriev I.V."/>
            <person name="Hibbett D.S."/>
            <person name="Martin F."/>
        </authorList>
    </citation>
    <scope>NUCLEOTIDE SEQUENCE [LARGE SCALE GENOMIC DNA]</scope>
    <source>
        <strain evidence="2 3">Koide BX008</strain>
    </source>
</reference>
<evidence type="ECO:0000313" key="3">
    <source>
        <dbReference type="Proteomes" id="UP000054549"/>
    </source>
</evidence>
<evidence type="ECO:0000256" key="1">
    <source>
        <dbReference type="SAM" id="MobiDB-lite"/>
    </source>
</evidence>
<protein>
    <submittedName>
        <fullName evidence="2">Uncharacterized protein</fullName>
    </submittedName>
</protein>
<name>A0A0C2TI14_AMAMK</name>
<evidence type="ECO:0000313" key="2">
    <source>
        <dbReference type="EMBL" id="KIL66589.1"/>
    </source>
</evidence>
<dbReference type="AlphaFoldDB" id="A0A0C2TI14"/>
<dbReference type="InParanoid" id="A0A0C2TI14"/>
<gene>
    <name evidence="2" type="ORF">M378DRAFT_160584</name>
</gene>
<sequence length="138" mass="15625">MHTYTISYPIPTSEYVGAGVDTTLPPYPPETYFFENSILIDTFTPDFTEDLFINRPAPGPLELAKIKKAERRMLRERRKSRYFYPPTPRRGVTVSGPPPLEHKSVKAKAAAARFGDVTREGLQELADMWTLKMAAATF</sequence>
<proteinExistence type="predicted"/>
<keyword evidence="3" id="KW-1185">Reference proteome</keyword>
<feature type="region of interest" description="Disordered" evidence="1">
    <location>
        <begin position="79"/>
        <end position="101"/>
    </location>
</feature>
<dbReference type="Proteomes" id="UP000054549">
    <property type="component" value="Unassembled WGS sequence"/>
</dbReference>
<organism evidence="2 3">
    <name type="scientific">Amanita muscaria (strain Koide BX008)</name>
    <dbReference type="NCBI Taxonomy" id="946122"/>
    <lineage>
        <taxon>Eukaryota</taxon>
        <taxon>Fungi</taxon>
        <taxon>Dikarya</taxon>
        <taxon>Basidiomycota</taxon>
        <taxon>Agaricomycotina</taxon>
        <taxon>Agaricomycetes</taxon>
        <taxon>Agaricomycetidae</taxon>
        <taxon>Agaricales</taxon>
        <taxon>Pluteineae</taxon>
        <taxon>Amanitaceae</taxon>
        <taxon>Amanita</taxon>
    </lineage>
</organism>